<feature type="transmembrane region" description="Helical" evidence="1">
    <location>
        <begin position="229"/>
        <end position="247"/>
    </location>
</feature>
<proteinExistence type="predicted"/>
<feature type="transmembrane region" description="Helical" evidence="1">
    <location>
        <begin position="344"/>
        <end position="364"/>
    </location>
</feature>
<comment type="caution">
    <text evidence="2">The sequence shown here is derived from an EMBL/GenBank/DDBJ whole genome shotgun (WGS) entry which is preliminary data.</text>
</comment>
<feature type="transmembrane region" description="Helical" evidence="1">
    <location>
        <begin position="27"/>
        <end position="44"/>
    </location>
</feature>
<feature type="transmembrane region" description="Helical" evidence="1">
    <location>
        <begin position="309"/>
        <end position="332"/>
    </location>
</feature>
<dbReference type="EMBL" id="BNJG01000003">
    <property type="protein sequence ID" value="GHO58939.1"/>
    <property type="molecule type" value="Genomic_DNA"/>
</dbReference>
<keyword evidence="1" id="KW-0812">Transmembrane</keyword>
<sequence>MASKSDSLGFSQGASGIVVRTASSLRFDWIMVIVSVWWLGGLFIDGWAHSNIPQLETFFTPWHAVFYSGYLVVAFTLLTQVFLNVRQSTLTSGQSTSFGSLLSTALKDQNWLRAIPKGYDLTLLGLVVFGICGIGDMTWHIFLGIERSTEALLSPTHLGLALGIALALTGPLRAAWRRSGATPSWRQLGPVIFSLTFTFSLLTFFTSYASPLISPWPLLTVTRSATDGITAILLNTAIMMGCVLLIMRRWRLPFGTFAFMLGLNGVLMLAFHPHAALIAVPTALLGGLAADLVYRFLQPSSDQPERVRLFAFLVPLMFYILYFIDLSIVGPITYESGIQWSAPFWAGAPVIAGFVGLLLSFVLLPPQAVPEEEE</sequence>
<keyword evidence="1" id="KW-1133">Transmembrane helix</keyword>
<organism evidence="2 3">
    <name type="scientific">Ktedonobacter robiniae</name>
    <dbReference type="NCBI Taxonomy" id="2778365"/>
    <lineage>
        <taxon>Bacteria</taxon>
        <taxon>Bacillati</taxon>
        <taxon>Chloroflexota</taxon>
        <taxon>Ktedonobacteria</taxon>
        <taxon>Ktedonobacterales</taxon>
        <taxon>Ktedonobacteraceae</taxon>
        <taxon>Ktedonobacter</taxon>
    </lineage>
</organism>
<protein>
    <recommendedName>
        <fullName evidence="4">ABC transporter permease</fullName>
    </recommendedName>
</protein>
<gene>
    <name evidence="2" type="ORF">KSB_74140</name>
</gene>
<feature type="transmembrane region" description="Helical" evidence="1">
    <location>
        <begin position="277"/>
        <end position="297"/>
    </location>
</feature>
<dbReference type="Proteomes" id="UP000654345">
    <property type="component" value="Unassembled WGS sequence"/>
</dbReference>
<feature type="transmembrane region" description="Helical" evidence="1">
    <location>
        <begin position="254"/>
        <end position="271"/>
    </location>
</feature>
<evidence type="ECO:0000313" key="2">
    <source>
        <dbReference type="EMBL" id="GHO58939.1"/>
    </source>
</evidence>
<name>A0ABQ3V1C2_9CHLR</name>
<keyword evidence="3" id="KW-1185">Reference proteome</keyword>
<accession>A0ABQ3V1C2</accession>
<feature type="transmembrane region" description="Helical" evidence="1">
    <location>
        <begin position="157"/>
        <end position="176"/>
    </location>
</feature>
<feature type="transmembrane region" description="Helical" evidence="1">
    <location>
        <begin position="121"/>
        <end position="145"/>
    </location>
</feature>
<feature type="transmembrane region" description="Helical" evidence="1">
    <location>
        <begin position="64"/>
        <end position="85"/>
    </location>
</feature>
<feature type="transmembrane region" description="Helical" evidence="1">
    <location>
        <begin position="188"/>
        <end position="209"/>
    </location>
</feature>
<evidence type="ECO:0000256" key="1">
    <source>
        <dbReference type="SAM" id="Phobius"/>
    </source>
</evidence>
<evidence type="ECO:0000313" key="3">
    <source>
        <dbReference type="Proteomes" id="UP000654345"/>
    </source>
</evidence>
<keyword evidence="1" id="KW-0472">Membrane</keyword>
<evidence type="ECO:0008006" key="4">
    <source>
        <dbReference type="Google" id="ProtNLM"/>
    </source>
</evidence>
<dbReference type="RefSeq" id="WP_201375177.1">
    <property type="nucleotide sequence ID" value="NZ_BNJG01000003.1"/>
</dbReference>
<reference evidence="2 3" key="1">
    <citation type="journal article" date="2021" name="Int. J. Syst. Evol. Microbiol.">
        <title>Reticulibacter mediterranei gen. nov., sp. nov., within the new family Reticulibacteraceae fam. nov., and Ktedonospora formicarum gen. nov., sp. nov., Ktedonobacter robiniae sp. nov., Dictyobacter formicarum sp. nov. and Dictyobacter arantiisoli sp. nov., belonging to the class Ktedonobacteria.</title>
        <authorList>
            <person name="Yabe S."/>
            <person name="Zheng Y."/>
            <person name="Wang C.M."/>
            <person name="Sakai Y."/>
            <person name="Abe K."/>
            <person name="Yokota A."/>
            <person name="Donadio S."/>
            <person name="Cavaletti L."/>
            <person name="Monciardini P."/>
        </authorList>
    </citation>
    <scope>NUCLEOTIDE SEQUENCE [LARGE SCALE GENOMIC DNA]</scope>
    <source>
        <strain evidence="2 3">SOSP1-30</strain>
    </source>
</reference>